<organism evidence="1 2">
    <name type="scientific">Burkholderia aenigmatica</name>
    <dbReference type="NCBI Taxonomy" id="2015348"/>
    <lineage>
        <taxon>Bacteria</taxon>
        <taxon>Pseudomonadati</taxon>
        <taxon>Pseudomonadota</taxon>
        <taxon>Betaproteobacteria</taxon>
        <taxon>Burkholderiales</taxon>
        <taxon>Burkholderiaceae</taxon>
        <taxon>Burkholderia</taxon>
        <taxon>Burkholderia cepacia complex</taxon>
    </lineage>
</organism>
<name>A0A228II97_9BURK</name>
<reference evidence="1 2" key="2">
    <citation type="submission" date="2017-08" db="EMBL/GenBank/DDBJ databases">
        <title>WGS of novel Burkholderia cepaca complex species.</title>
        <authorList>
            <person name="Lipuma J."/>
            <person name="Spilker T."/>
        </authorList>
    </citation>
    <scope>NUCLEOTIDE SEQUENCE [LARGE SCALE GENOMIC DNA]</scope>
    <source>
        <strain evidence="1 2">AU17325</strain>
    </source>
</reference>
<accession>A0A228II97</accession>
<gene>
    <name evidence="1" type="ORF">CFB84_23215</name>
</gene>
<dbReference type="OrthoDB" id="8653919at2"/>
<sequence>MRYSPPSAADLRKLKDSLDKTSEEMAELFALAGGQQWRKYTGGESPRVMGEDRLFYAAARLALTDEEIQRVYDKMRDIGAELG</sequence>
<proteinExistence type="predicted"/>
<protein>
    <submittedName>
        <fullName evidence="1">Uncharacterized protein</fullName>
    </submittedName>
</protein>
<comment type="caution">
    <text evidence="1">The sequence shown here is derived from an EMBL/GenBank/DDBJ whole genome shotgun (WGS) entry which is preliminary data.</text>
</comment>
<dbReference type="Proteomes" id="UP000214600">
    <property type="component" value="Unassembled WGS sequence"/>
</dbReference>
<dbReference type="RefSeq" id="WP_089452178.1">
    <property type="nucleotide sequence ID" value="NZ_NKFA01000008.1"/>
</dbReference>
<dbReference type="EMBL" id="NKFA01000008">
    <property type="protein sequence ID" value="OXI42150.1"/>
    <property type="molecule type" value="Genomic_DNA"/>
</dbReference>
<evidence type="ECO:0000313" key="2">
    <source>
        <dbReference type="Proteomes" id="UP000214600"/>
    </source>
</evidence>
<reference evidence="2" key="1">
    <citation type="submission" date="2017-06" db="EMBL/GenBank/DDBJ databases">
        <authorList>
            <person name="LiPuma J."/>
            <person name="Spilker T."/>
        </authorList>
    </citation>
    <scope>NUCLEOTIDE SEQUENCE [LARGE SCALE GENOMIC DNA]</scope>
    <source>
        <strain evidence="2">AU17325</strain>
    </source>
</reference>
<evidence type="ECO:0000313" key="1">
    <source>
        <dbReference type="EMBL" id="OXI42150.1"/>
    </source>
</evidence>
<dbReference type="AlphaFoldDB" id="A0A228II97"/>